<sequence length="501" mass="53819">VGRAEAIRYGAIPVRASVTTGIGGRITLRNWRLGLVMSVWMAGAISYAELMTIEEILDRQRPAVVEVADALWYAAELGYLENASSKVLGDYLTSNGFSIERQSAGLPTAFVASAGRGSPVIGILAEFDALPGMSQAAVPEREVVVDKAAGHACGHNLFGAASVAAAVGLAKSLQTDGRSGTVRVYGTPAEEGGSGKVYMTRAGLFDDVDVVLHWHPGDRNNASPESTTANKSGRFEFHGVASHAAGSPERGRSALDGVEAMNHMVNMMREHVPSQARIHYIITDGGAAPNIVPEFAEVYYYVRHPKPEQVVSLFERVVAAARGAALGTGTQVNYEVMHGNYPVLRNDVLARVLDRHMRTLGGIEYSGSERKFADTLYTSLIGPSLKIGSQREIQPFRFRQKMGSTDVGDVSWAVPTAGFSTATWVPGTPSHSWQAVAASGMSIGHKGMMLAAKVIALSADELFRDPSLIRSARAEFVKNRGVDFDYQALLGDREPPLDYRK</sequence>
<dbReference type="PIRSF" id="PIRSF037227">
    <property type="entry name" value="Aminobenzoyl-glu_utiliz_pB"/>
    <property type="match status" value="1"/>
</dbReference>
<dbReference type="GO" id="GO:0005737">
    <property type="term" value="C:cytoplasm"/>
    <property type="evidence" value="ECO:0007669"/>
    <property type="project" value="TreeGrafter"/>
</dbReference>
<dbReference type="GO" id="GO:0046657">
    <property type="term" value="P:folic acid catabolic process"/>
    <property type="evidence" value="ECO:0007669"/>
    <property type="project" value="TreeGrafter"/>
</dbReference>
<dbReference type="NCBIfam" id="TIGR01891">
    <property type="entry name" value="amidohydrolases"/>
    <property type="match status" value="1"/>
</dbReference>
<protein>
    <recommendedName>
        <fullName evidence="1">Peptidase M20 dimerisation domain-containing protein</fullName>
    </recommendedName>
</protein>
<dbReference type="Gene3D" id="3.40.630.10">
    <property type="entry name" value="Zn peptidases"/>
    <property type="match status" value="1"/>
</dbReference>
<dbReference type="EMBL" id="UINC01001037">
    <property type="protein sequence ID" value="SUZ68329.1"/>
    <property type="molecule type" value="Genomic_DNA"/>
</dbReference>
<dbReference type="Pfam" id="PF01546">
    <property type="entry name" value="Peptidase_M20"/>
    <property type="match status" value="1"/>
</dbReference>
<feature type="domain" description="Peptidase M20 dimerisation" evidence="1">
    <location>
        <begin position="231"/>
        <end position="322"/>
    </location>
</feature>
<dbReference type="SUPFAM" id="SSF53187">
    <property type="entry name" value="Zn-dependent exopeptidases"/>
    <property type="match status" value="1"/>
</dbReference>
<dbReference type="GO" id="GO:0071713">
    <property type="term" value="F:para-aminobenzoyl-glutamate hydrolase activity"/>
    <property type="evidence" value="ECO:0007669"/>
    <property type="project" value="TreeGrafter"/>
</dbReference>
<dbReference type="Pfam" id="PF07687">
    <property type="entry name" value="M20_dimer"/>
    <property type="match status" value="1"/>
</dbReference>
<dbReference type="PANTHER" id="PTHR30575">
    <property type="entry name" value="PEPTIDASE M20"/>
    <property type="match status" value="1"/>
</dbReference>
<dbReference type="GO" id="GO:0016805">
    <property type="term" value="F:dipeptidase activity"/>
    <property type="evidence" value="ECO:0007669"/>
    <property type="project" value="TreeGrafter"/>
</dbReference>
<dbReference type="InterPro" id="IPR052030">
    <property type="entry name" value="Peptidase_M20/M20A_hydrolases"/>
</dbReference>
<evidence type="ECO:0000313" key="2">
    <source>
        <dbReference type="EMBL" id="SUZ68329.1"/>
    </source>
</evidence>
<dbReference type="Gene3D" id="3.30.70.360">
    <property type="match status" value="1"/>
</dbReference>
<dbReference type="InterPro" id="IPR017145">
    <property type="entry name" value="Aminobenzoyl-glu_utiliz_pB"/>
</dbReference>
<accession>A0A381PQM5</accession>
<evidence type="ECO:0000259" key="1">
    <source>
        <dbReference type="Pfam" id="PF07687"/>
    </source>
</evidence>
<dbReference type="InterPro" id="IPR002933">
    <property type="entry name" value="Peptidase_M20"/>
</dbReference>
<gene>
    <name evidence="2" type="ORF">METZ01_LOCUS21183</name>
</gene>
<dbReference type="SUPFAM" id="SSF55031">
    <property type="entry name" value="Bacterial exopeptidase dimerisation domain"/>
    <property type="match status" value="1"/>
</dbReference>
<dbReference type="InterPro" id="IPR017439">
    <property type="entry name" value="Amidohydrolase"/>
</dbReference>
<organism evidence="2">
    <name type="scientific">marine metagenome</name>
    <dbReference type="NCBI Taxonomy" id="408172"/>
    <lineage>
        <taxon>unclassified sequences</taxon>
        <taxon>metagenomes</taxon>
        <taxon>ecological metagenomes</taxon>
    </lineage>
</organism>
<feature type="non-terminal residue" evidence="2">
    <location>
        <position position="1"/>
    </location>
</feature>
<dbReference type="PANTHER" id="PTHR30575:SF0">
    <property type="entry name" value="XAA-ARG DIPEPTIDASE"/>
    <property type="match status" value="1"/>
</dbReference>
<reference evidence="2" key="1">
    <citation type="submission" date="2018-05" db="EMBL/GenBank/DDBJ databases">
        <authorList>
            <person name="Lanie J.A."/>
            <person name="Ng W.-L."/>
            <person name="Kazmierczak K.M."/>
            <person name="Andrzejewski T.M."/>
            <person name="Davidsen T.M."/>
            <person name="Wayne K.J."/>
            <person name="Tettelin H."/>
            <person name="Glass J.I."/>
            <person name="Rusch D."/>
            <person name="Podicherti R."/>
            <person name="Tsui H.-C.T."/>
            <person name="Winkler M.E."/>
        </authorList>
    </citation>
    <scope>NUCLEOTIDE SEQUENCE</scope>
</reference>
<dbReference type="FunFam" id="3.30.70.360:FF:000004">
    <property type="entry name" value="Peptidase M20 domain-containing protein 2"/>
    <property type="match status" value="1"/>
</dbReference>
<dbReference type="InterPro" id="IPR011650">
    <property type="entry name" value="Peptidase_M20_dimer"/>
</dbReference>
<name>A0A381PQM5_9ZZZZ</name>
<dbReference type="AlphaFoldDB" id="A0A381PQM5"/>
<dbReference type="InterPro" id="IPR036264">
    <property type="entry name" value="Bact_exopeptidase_dim_dom"/>
</dbReference>
<proteinExistence type="predicted"/>